<keyword evidence="5" id="KW-0680">Restriction system</keyword>
<evidence type="ECO:0000256" key="5">
    <source>
        <dbReference type="ARBA" id="ARBA00022747"/>
    </source>
</evidence>
<evidence type="ECO:0000256" key="7">
    <source>
        <dbReference type="SAM" id="MobiDB-lite"/>
    </source>
</evidence>
<dbReference type="PROSITE" id="PS51679">
    <property type="entry name" value="SAM_MT_C5"/>
    <property type="match status" value="1"/>
</dbReference>
<evidence type="ECO:0000313" key="9">
    <source>
        <dbReference type="Proteomes" id="UP001162834"/>
    </source>
</evidence>
<dbReference type="EMBL" id="CP087164">
    <property type="protein sequence ID" value="UGS35344.1"/>
    <property type="molecule type" value="Genomic_DNA"/>
</dbReference>
<dbReference type="PROSITE" id="PS00095">
    <property type="entry name" value="C5_MTASE_2"/>
    <property type="match status" value="1"/>
</dbReference>
<dbReference type="GO" id="GO:0044027">
    <property type="term" value="P:negative regulation of gene expression via chromosomal CpG island methylation"/>
    <property type="evidence" value="ECO:0007669"/>
    <property type="project" value="TreeGrafter"/>
</dbReference>
<dbReference type="SUPFAM" id="SSF53335">
    <property type="entry name" value="S-adenosyl-L-methionine-dependent methyltransferases"/>
    <property type="match status" value="1"/>
</dbReference>
<sequence>MNVLSLFTGAGGLDLGLEAAGFHVAGCVERDRDCRRTIADNTSWRVASEGDAEKLDVKRLLEEFELKPGEVTLVAGGPPCQPFSKSGQWSNGTPARMSDPRARTLHAYFDVLDAALPRVMVLENVKGLVAKPRAGSTEEQAVELLARVLEDVNGRHGTSYRPSIIHVDAADLGVPQRRERVFVLAERSGLEFAAPQATHGRSAPDGAPRFTTAWDALADLDSDDWDPALAAGGQWAGLLPSIPEGRNYLHHTRKGDGEPLFGWRRKYWSFLLKLAKDRPSWTIQAQPGSATGPFHWRNRRLSAREMARLQTFPDTHRFSGGYTSVRRQIGNAVPVALGEVLGLAIRTQLLGHMDLGVPSSLPRQRHDCPPAEVPAPVPTRYLALRGDHDDHPGPGQGPRGVQIKAGTRQ</sequence>
<dbReference type="GO" id="GO:0003677">
    <property type="term" value="F:DNA binding"/>
    <property type="evidence" value="ECO:0007669"/>
    <property type="project" value="TreeGrafter"/>
</dbReference>
<dbReference type="InterPro" id="IPR001525">
    <property type="entry name" value="C5_MeTfrase"/>
</dbReference>
<dbReference type="Gene3D" id="3.40.50.150">
    <property type="entry name" value="Vaccinia Virus protein VP39"/>
    <property type="match status" value="1"/>
</dbReference>
<keyword evidence="4 6" id="KW-0949">S-adenosyl-L-methionine</keyword>
<keyword evidence="3 6" id="KW-0808">Transferase</keyword>
<comment type="similarity">
    <text evidence="6">Belongs to the class I-like SAM-binding methyltransferase superfamily. C5-methyltransferase family.</text>
</comment>
<dbReference type="REBASE" id="586342">
    <property type="entry name" value="M.Sba01661ORF1731P"/>
</dbReference>
<evidence type="ECO:0000256" key="1">
    <source>
        <dbReference type="ARBA" id="ARBA00011975"/>
    </source>
</evidence>
<dbReference type="EC" id="2.1.1.37" evidence="1"/>
<dbReference type="PANTHER" id="PTHR10629:SF52">
    <property type="entry name" value="DNA (CYTOSINE-5)-METHYLTRANSFERASE 1"/>
    <property type="match status" value="1"/>
</dbReference>
<dbReference type="GO" id="GO:0032259">
    <property type="term" value="P:methylation"/>
    <property type="evidence" value="ECO:0007669"/>
    <property type="project" value="UniProtKB-KW"/>
</dbReference>
<keyword evidence="9" id="KW-1185">Reference proteome</keyword>
<dbReference type="KEGG" id="sbae:DSM104329_01731"/>
<dbReference type="Gene3D" id="3.90.120.10">
    <property type="entry name" value="DNA Methylase, subunit A, domain 2"/>
    <property type="match status" value="1"/>
</dbReference>
<dbReference type="InterPro" id="IPR050390">
    <property type="entry name" value="C5-Methyltransferase"/>
</dbReference>
<evidence type="ECO:0000256" key="4">
    <source>
        <dbReference type="ARBA" id="ARBA00022691"/>
    </source>
</evidence>
<dbReference type="PANTHER" id="PTHR10629">
    <property type="entry name" value="CYTOSINE-SPECIFIC METHYLTRANSFERASE"/>
    <property type="match status" value="1"/>
</dbReference>
<evidence type="ECO:0000313" key="8">
    <source>
        <dbReference type="EMBL" id="UGS35344.1"/>
    </source>
</evidence>
<dbReference type="GO" id="GO:0009307">
    <property type="term" value="P:DNA restriction-modification system"/>
    <property type="evidence" value="ECO:0007669"/>
    <property type="project" value="UniProtKB-KW"/>
</dbReference>
<feature type="region of interest" description="Disordered" evidence="7">
    <location>
        <begin position="383"/>
        <end position="409"/>
    </location>
</feature>
<dbReference type="PRINTS" id="PR00105">
    <property type="entry name" value="C5METTRFRASE"/>
</dbReference>
<name>A0A9E6XVV2_9ACTN</name>
<organism evidence="8 9">
    <name type="scientific">Capillimicrobium parvum</name>
    <dbReference type="NCBI Taxonomy" id="2884022"/>
    <lineage>
        <taxon>Bacteria</taxon>
        <taxon>Bacillati</taxon>
        <taxon>Actinomycetota</taxon>
        <taxon>Thermoleophilia</taxon>
        <taxon>Solirubrobacterales</taxon>
        <taxon>Capillimicrobiaceae</taxon>
        <taxon>Capillimicrobium</taxon>
    </lineage>
</organism>
<accession>A0A9E6XVV2</accession>
<gene>
    <name evidence="8" type="primary">haeIIIM</name>
    <name evidence="8" type="ORF">DSM104329_01731</name>
</gene>
<dbReference type="Proteomes" id="UP001162834">
    <property type="component" value="Chromosome"/>
</dbReference>
<dbReference type="GO" id="GO:0003886">
    <property type="term" value="F:DNA (cytosine-5-)-methyltransferase activity"/>
    <property type="evidence" value="ECO:0007669"/>
    <property type="project" value="UniProtKB-EC"/>
</dbReference>
<dbReference type="Pfam" id="PF00145">
    <property type="entry name" value="DNA_methylase"/>
    <property type="match status" value="1"/>
</dbReference>
<protein>
    <recommendedName>
        <fullName evidence="1">DNA (cytosine-5-)-methyltransferase</fullName>
        <ecNumber evidence="1">2.1.1.37</ecNumber>
    </recommendedName>
</protein>
<evidence type="ECO:0000256" key="2">
    <source>
        <dbReference type="ARBA" id="ARBA00022603"/>
    </source>
</evidence>
<feature type="active site" evidence="6">
    <location>
        <position position="80"/>
    </location>
</feature>
<dbReference type="RefSeq" id="WP_259315032.1">
    <property type="nucleotide sequence ID" value="NZ_CP087164.1"/>
</dbReference>
<keyword evidence="2 6" id="KW-0489">Methyltransferase</keyword>
<dbReference type="AlphaFoldDB" id="A0A9E6XVV2"/>
<proteinExistence type="inferred from homology"/>
<reference evidence="8" key="1">
    <citation type="journal article" date="2022" name="Int. J. Syst. Evol. Microbiol.">
        <title>Pseudomonas aegrilactucae sp. nov. and Pseudomonas morbosilactucae sp. nov., pathogens causing bacterial rot of lettuce in Japan.</title>
        <authorList>
            <person name="Sawada H."/>
            <person name="Fujikawa T."/>
            <person name="Satou M."/>
        </authorList>
    </citation>
    <scope>NUCLEOTIDE SEQUENCE</scope>
    <source>
        <strain evidence="8">0166_1</strain>
    </source>
</reference>
<evidence type="ECO:0000256" key="6">
    <source>
        <dbReference type="PROSITE-ProRule" id="PRU01016"/>
    </source>
</evidence>
<dbReference type="InterPro" id="IPR031303">
    <property type="entry name" value="C5_meth_CS"/>
</dbReference>
<dbReference type="InterPro" id="IPR029063">
    <property type="entry name" value="SAM-dependent_MTases_sf"/>
</dbReference>
<evidence type="ECO:0000256" key="3">
    <source>
        <dbReference type="ARBA" id="ARBA00022679"/>
    </source>
</evidence>